<evidence type="ECO:0000256" key="1">
    <source>
        <dbReference type="ARBA" id="ARBA00006484"/>
    </source>
</evidence>
<comment type="caution">
    <text evidence="3">The sequence shown here is derived from an EMBL/GenBank/DDBJ whole genome shotgun (WGS) entry which is preliminary data.</text>
</comment>
<dbReference type="AlphaFoldDB" id="A0A942IA64"/>
<evidence type="ECO:0000313" key="3">
    <source>
        <dbReference type="EMBL" id="MBS3651035.1"/>
    </source>
</evidence>
<accession>A0A942IA64</accession>
<sequence>MLRLEGKSALVIGSATGIGRAVCLAFAAEGATVLAADHGLRDDKRTLLEAISSAGGRALACDCDVTKEADVRGAVEAAVAEFGRLDIMVNNAGIGLPMRSFVECDWEDWQRVFDVNLVGVAWGMKHALPYMLAQGYGRIVNTASQLAHKPAPGAAAYSASKAAVVALTTAVAMEVAERGVVVNSVCPGPTDTHTWRASDPDWRAWKASQLPIRRVGEPREIAPAYVYLASDEASYMIGQSISPNGGDVSW</sequence>
<dbReference type="RefSeq" id="WP_188256578.1">
    <property type="nucleotide sequence ID" value="NZ_JABVCF010000011.1"/>
</dbReference>
<proteinExistence type="inferred from homology"/>
<protein>
    <submittedName>
        <fullName evidence="3">Glucose 1-dehydrogenase</fullName>
        <ecNumber evidence="3">1.1.1.47</ecNumber>
    </submittedName>
</protein>
<dbReference type="PROSITE" id="PS00061">
    <property type="entry name" value="ADH_SHORT"/>
    <property type="match status" value="1"/>
</dbReference>
<dbReference type="NCBIfam" id="NF005559">
    <property type="entry name" value="PRK07231.1"/>
    <property type="match status" value="1"/>
</dbReference>
<dbReference type="PANTHER" id="PTHR24321">
    <property type="entry name" value="DEHYDROGENASES, SHORT CHAIN"/>
    <property type="match status" value="1"/>
</dbReference>
<dbReference type="InterPro" id="IPR036291">
    <property type="entry name" value="NAD(P)-bd_dom_sf"/>
</dbReference>
<dbReference type="InterPro" id="IPR020904">
    <property type="entry name" value="Sc_DH/Rdtase_CS"/>
</dbReference>
<dbReference type="PRINTS" id="PR00080">
    <property type="entry name" value="SDRFAMILY"/>
</dbReference>
<evidence type="ECO:0000256" key="2">
    <source>
        <dbReference type="ARBA" id="ARBA00023002"/>
    </source>
</evidence>
<name>A0A942IA64_9HYPH</name>
<dbReference type="Proteomes" id="UP000680348">
    <property type="component" value="Unassembled WGS sequence"/>
</dbReference>
<dbReference type="Gene3D" id="3.40.50.720">
    <property type="entry name" value="NAD(P)-binding Rossmann-like Domain"/>
    <property type="match status" value="1"/>
</dbReference>
<keyword evidence="4" id="KW-1185">Reference proteome</keyword>
<dbReference type="PRINTS" id="PR00081">
    <property type="entry name" value="GDHRDH"/>
</dbReference>
<dbReference type="EC" id="1.1.1.47" evidence="3"/>
<dbReference type="GO" id="GO:0047936">
    <property type="term" value="F:glucose 1-dehydrogenase [NAD(P)+] activity"/>
    <property type="evidence" value="ECO:0007669"/>
    <property type="project" value="UniProtKB-EC"/>
</dbReference>
<reference evidence="3" key="1">
    <citation type="submission" date="2021-04" db="EMBL/GenBank/DDBJ databases">
        <title>Pseudaminobacter soli sp. nov., isolated from paddy soil contaminated by heavy metals.</title>
        <authorList>
            <person name="Zhang K."/>
        </authorList>
    </citation>
    <scope>NUCLEOTIDE SEQUENCE</scope>
    <source>
        <strain evidence="3">19-2017</strain>
    </source>
</reference>
<dbReference type="SUPFAM" id="SSF51735">
    <property type="entry name" value="NAD(P)-binding Rossmann-fold domains"/>
    <property type="match status" value="1"/>
</dbReference>
<gene>
    <name evidence="3" type="ORF">KEU06_20705</name>
</gene>
<dbReference type="Pfam" id="PF13561">
    <property type="entry name" value="adh_short_C2"/>
    <property type="match status" value="1"/>
</dbReference>
<comment type="similarity">
    <text evidence="1">Belongs to the short-chain dehydrogenases/reductases (SDR) family.</text>
</comment>
<dbReference type="FunFam" id="3.40.50.720:FF:000084">
    <property type="entry name" value="Short-chain dehydrogenase reductase"/>
    <property type="match status" value="1"/>
</dbReference>
<dbReference type="InterPro" id="IPR002347">
    <property type="entry name" value="SDR_fam"/>
</dbReference>
<keyword evidence="2 3" id="KW-0560">Oxidoreductase</keyword>
<organism evidence="3 4">
    <name type="scientific">Pseudaminobacter soli</name>
    <name type="common">ex Zhang et al. 2022</name>
    <dbReference type="NCBI Taxonomy" id="2831468"/>
    <lineage>
        <taxon>Bacteria</taxon>
        <taxon>Pseudomonadati</taxon>
        <taxon>Pseudomonadota</taxon>
        <taxon>Alphaproteobacteria</taxon>
        <taxon>Hyphomicrobiales</taxon>
        <taxon>Phyllobacteriaceae</taxon>
        <taxon>Pseudaminobacter</taxon>
    </lineage>
</organism>
<dbReference type="CDD" id="cd05233">
    <property type="entry name" value="SDR_c"/>
    <property type="match status" value="1"/>
</dbReference>
<dbReference type="EMBL" id="JAGWCR010000011">
    <property type="protein sequence ID" value="MBS3651035.1"/>
    <property type="molecule type" value="Genomic_DNA"/>
</dbReference>
<dbReference type="PANTHER" id="PTHR24321:SF8">
    <property type="entry name" value="ESTRADIOL 17-BETA-DEHYDROGENASE 8-RELATED"/>
    <property type="match status" value="1"/>
</dbReference>
<evidence type="ECO:0000313" key="4">
    <source>
        <dbReference type="Proteomes" id="UP000680348"/>
    </source>
</evidence>